<dbReference type="RefSeq" id="WP_163146510.1">
    <property type="nucleotide sequence ID" value="NZ_CP044456.1"/>
</dbReference>
<name>A0A6C0Y6I3_9GAMM</name>
<protein>
    <submittedName>
        <fullName evidence="1">Uncharacterized protein</fullName>
    </submittedName>
</protein>
<accession>A0A6C0Y6I3</accession>
<geneLocation type="plasmid" evidence="2">
    <name>pb18-1</name>
</geneLocation>
<gene>
    <name evidence="1" type="ORF">FSC09_15790</name>
</gene>
<organism evidence="1 2">
    <name type="scientific">Acinetobacter indicus</name>
    <dbReference type="NCBI Taxonomy" id="756892"/>
    <lineage>
        <taxon>Bacteria</taxon>
        <taxon>Pseudomonadati</taxon>
        <taxon>Pseudomonadota</taxon>
        <taxon>Gammaproteobacteria</taxon>
        <taxon>Moraxellales</taxon>
        <taxon>Moraxellaceae</taxon>
        <taxon>Acinetobacter</taxon>
    </lineage>
</organism>
<proteinExistence type="predicted"/>
<dbReference type="EMBL" id="CP044456">
    <property type="protein sequence ID" value="QIC71851.1"/>
    <property type="molecule type" value="Genomic_DNA"/>
</dbReference>
<reference evidence="1 2" key="1">
    <citation type="submission" date="2019-09" db="EMBL/GenBank/DDBJ databases">
        <title>Non-baumannii Acinetobacter spp. carrying blaNDM-1 isolated in China.</title>
        <authorList>
            <person name="Cui C."/>
            <person name="Chen C."/>
            <person name="Sun J."/>
            <person name="Liu Y."/>
        </authorList>
    </citation>
    <scope>NUCLEOTIDE SEQUENCE [LARGE SCALE GENOMIC DNA]</scope>
    <source>
        <strain evidence="1 2">B18</strain>
        <plasmid evidence="2">pb18-1</plasmid>
    </source>
</reference>
<dbReference type="AlphaFoldDB" id="A0A6C0Y6I3"/>
<evidence type="ECO:0000313" key="1">
    <source>
        <dbReference type="EMBL" id="QIC71851.1"/>
    </source>
</evidence>
<keyword evidence="1" id="KW-0614">Plasmid</keyword>
<dbReference type="Proteomes" id="UP000503440">
    <property type="component" value="Plasmid pB18-1"/>
</dbReference>
<evidence type="ECO:0000313" key="2">
    <source>
        <dbReference type="Proteomes" id="UP000503440"/>
    </source>
</evidence>
<sequence length="176" mass="20005">MPDFIANKYYVLEQPKLLAEAHIHVNKQNEILDSFQKYKTEHNADFIQVRNSISRGICFMGLCYLEANADKIDRTKFKVGKAFPAQDQEGNMIRVIRAIARAKYKDGVRIESIRYSYNNFCKLLVAQGHLVSMAASADGSPIYFEVKGIAADAAREITGSEYEAYYNECSKEEVIE</sequence>